<dbReference type="EMBL" id="OOIN01000020">
    <property type="protein sequence ID" value="SPO28021.1"/>
    <property type="molecule type" value="Genomic_DNA"/>
</dbReference>
<dbReference type="OrthoDB" id="10636717at2759"/>
<sequence>MNDSIYVAANCLVPLDKVEAGLMTNIMKLTSYFEQLNRFSEADKRKHVPEEDDNLWISAIYKVPVEEIATMVKVFRGLPYFQTLTFPDKKVATDESFHLKSYAKFSALFASESGSTPVNAEAESIVQPAIQIDAQQASEVQVNPEDQPAISTPLVTEAENTSVPQSVGSHTETANVAEPPLGVAFRWASILGRWNLFRGRGDVTVAGAFGIHVPRQARFTPLGFIANRLSTEEFWTNIYGIVGGITPLRKTRKMPHWRIELVDPIRRAESVHIFLFPADDTDAPLGSPLPGLRSGDHLVAFDVHVPRGLNLVGVYFYSTIFLPVDSEAMVSTYRRRARTIRLRM</sequence>
<keyword evidence="2" id="KW-1185">Reference proteome</keyword>
<protein>
    <submittedName>
        <fullName evidence="1">Uncharacterized protein</fullName>
    </submittedName>
</protein>
<evidence type="ECO:0000313" key="1">
    <source>
        <dbReference type="EMBL" id="SPO28021.1"/>
    </source>
</evidence>
<dbReference type="AlphaFoldDB" id="A0A5C3EED6"/>
<name>A0A5C3EED6_9BASI</name>
<organism evidence="1 2">
    <name type="scientific">Ustilago trichophora</name>
    <dbReference type="NCBI Taxonomy" id="86804"/>
    <lineage>
        <taxon>Eukaryota</taxon>
        <taxon>Fungi</taxon>
        <taxon>Dikarya</taxon>
        <taxon>Basidiomycota</taxon>
        <taxon>Ustilaginomycotina</taxon>
        <taxon>Ustilaginomycetes</taxon>
        <taxon>Ustilaginales</taxon>
        <taxon>Ustilaginaceae</taxon>
        <taxon>Ustilago</taxon>
    </lineage>
</organism>
<proteinExistence type="predicted"/>
<reference evidence="1 2" key="1">
    <citation type="submission" date="2018-03" db="EMBL/GenBank/DDBJ databases">
        <authorList>
            <person name="Guldener U."/>
        </authorList>
    </citation>
    <scope>NUCLEOTIDE SEQUENCE [LARGE SCALE GENOMIC DNA]</scope>
    <source>
        <strain evidence="1 2">NBRC100155</strain>
    </source>
</reference>
<accession>A0A5C3EED6</accession>
<evidence type="ECO:0000313" key="2">
    <source>
        <dbReference type="Proteomes" id="UP000324022"/>
    </source>
</evidence>
<gene>
    <name evidence="1" type="ORF">UTRI_05164</name>
</gene>
<dbReference type="Proteomes" id="UP000324022">
    <property type="component" value="Unassembled WGS sequence"/>
</dbReference>